<protein>
    <recommendedName>
        <fullName evidence="4">Type II secretion system protein GspI</fullName>
    </recommendedName>
</protein>
<evidence type="ECO:0000256" key="1">
    <source>
        <dbReference type="SAM" id="Phobius"/>
    </source>
</evidence>
<proteinExistence type="predicted"/>
<keyword evidence="1" id="KW-0812">Transmembrane</keyword>
<dbReference type="Pfam" id="PF07963">
    <property type="entry name" value="N_methyl"/>
    <property type="match status" value="1"/>
</dbReference>
<evidence type="ECO:0008006" key="4">
    <source>
        <dbReference type="Google" id="ProtNLM"/>
    </source>
</evidence>
<gene>
    <name evidence="2" type="ORF">GCM10009098_02640</name>
</gene>
<keyword evidence="1" id="KW-1133">Transmembrane helix</keyword>
<name>A0ABN1DBB3_9GAMM</name>
<dbReference type="RefSeq" id="WP_226765804.1">
    <property type="nucleotide sequence ID" value="NZ_BAAAEO010000001.1"/>
</dbReference>
<comment type="caution">
    <text evidence="2">The sequence shown here is derived from an EMBL/GenBank/DDBJ whole genome shotgun (WGS) entry which is preliminary data.</text>
</comment>
<dbReference type="EMBL" id="BAAAEO010000001">
    <property type="protein sequence ID" value="GAA0538592.1"/>
    <property type="molecule type" value="Genomic_DNA"/>
</dbReference>
<accession>A0ABN1DBB3</accession>
<keyword evidence="1" id="KW-0472">Membrane</keyword>
<evidence type="ECO:0000313" key="2">
    <source>
        <dbReference type="EMBL" id="GAA0538592.1"/>
    </source>
</evidence>
<feature type="transmembrane region" description="Helical" evidence="1">
    <location>
        <begin position="12"/>
        <end position="33"/>
    </location>
</feature>
<dbReference type="InterPro" id="IPR012902">
    <property type="entry name" value="N_methyl_site"/>
</dbReference>
<dbReference type="Proteomes" id="UP001501169">
    <property type="component" value="Unassembled WGS sequence"/>
</dbReference>
<keyword evidence="3" id="KW-1185">Reference proteome</keyword>
<reference evidence="2 3" key="1">
    <citation type="journal article" date="2019" name="Int. J. Syst. Evol. Microbiol.">
        <title>The Global Catalogue of Microorganisms (GCM) 10K type strain sequencing project: providing services to taxonomists for standard genome sequencing and annotation.</title>
        <authorList>
            <consortium name="The Broad Institute Genomics Platform"/>
            <consortium name="The Broad Institute Genome Sequencing Center for Infectious Disease"/>
            <person name="Wu L."/>
            <person name="Ma J."/>
        </authorList>
    </citation>
    <scope>NUCLEOTIDE SEQUENCE [LARGE SCALE GENOMIC DNA]</scope>
    <source>
        <strain evidence="2 3">JCM 14331</strain>
    </source>
</reference>
<sequence length="140" mass="15298">MNRQSGLTLIEVLIAAVILFAALSLASVTISSLRSNSASAERLIATLQPARMIALSVRQQIRDNPETARSGSGQLNGVGFSWQAEVIKRGSAPEQFDFNSGSVIAPPERFLLLLVKLQLEYQGRTEQLEFKELAWLPMGV</sequence>
<evidence type="ECO:0000313" key="3">
    <source>
        <dbReference type="Proteomes" id="UP001501169"/>
    </source>
</evidence>
<organism evidence="2 3">
    <name type="scientific">Rheinheimera aquimaris</name>
    <dbReference type="NCBI Taxonomy" id="412437"/>
    <lineage>
        <taxon>Bacteria</taxon>
        <taxon>Pseudomonadati</taxon>
        <taxon>Pseudomonadota</taxon>
        <taxon>Gammaproteobacteria</taxon>
        <taxon>Chromatiales</taxon>
        <taxon>Chromatiaceae</taxon>
        <taxon>Rheinheimera</taxon>
    </lineage>
</organism>
<dbReference type="PROSITE" id="PS00409">
    <property type="entry name" value="PROKAR_NTER_METHYL"/>
    <property type="match status" value="1"/>
</dbReference>